<proteinExistence type="predicted"/>
<comment type="subcellular location">
    <subcellularLocation>
        <location evidence="1">Cell membrane</location>
        <topology evidence="1">Multi-pass membrane protein</topology>
    </subcellularLocation>
</comment>
<name>A0A3A1YY79_9BURK</name>
<evidence type="ECO:0000256" key="2">
    <source>
        <dbReference type="ARBA" id="ARBA00022475"/>
    </source>
</evidence>
<dbReference type="InterPro" id="IPR043428">
    <property type="entry name" value="LivM-like"/>
</dbReference>
<evidence type="ECO:0000256" key="6">
    <source>
        <dbReference type="SAM" id="Phobius"/>
    </source>
</evidence>
<dbReference type="GO" id="GO:0015658">
    <property type="term" value="F:branched-chain amino acid transmembrane transporter activity"/>
    <property type="evidence" value="ECO:0007669"/>
    <property type="project" value="InterPro"/>
</dbReference>
<reference evidence="7 8" key="1">
    <citation type="submission" date="2017-08" db="EMBL/GenBank/DDBJ databases">
        <title>Pusillimonas indicus sp. nov., a member of the family Alcaligenaceae isolated from surface seawater.</title>
        <authorList>
            <person name="Li J."/>
        </authorList>
    </citation>
    <scope>NUCLEOTIDE SEQUENCE [LARGE SCALE GENOMIC DNA]</scope>
    <source>
        <strain evidence="7 8">L52-1-41</strain>
    </source>
</reference>
<dbReference type="CDD" id="cd06581">
    <property type="entry name" value="TM_PBP1_LivM_like"/>
    <property type="match status" value="1"/>
</dbReference>
<dbReference type="PANTHER" id="PTHR30482:SF17">
    <property type="entry name" value="ABC TRANSPORTER ATP-BINDING PROTEIN"/>
    <property type="match status" value="1"/>
</dbReference>
<feature type="transmembrane region" description="Helical" evidence="6">
    <location>
        <begin position="35"/>
        <end position="55"/>
    </location>
</feature>
<dbReference type="RefSeq" id="WP_114420325.1">
    <property type="nucleotide sequence ID" value="NZ_NQYH01000001.1"/>
</dbReference>
<feature type="transmembrane region" description="Helical" evidence="6">
    <location>
        <begin position="166"/>
        <end position="185"/>
    </location>
</feature>
<protein>
    <submittedName>
        <fullName evidence="7">Branched-chain amino acid ABC transporter permease</fullName>
    </submittedName>
</protein>
<evidence type="ECO:0000256" key="5">
    <source>
        <dbReference type="ARBA" id="ARBA00023136"/>
    </source>
</evidence>
<feature type="transmembrane region" description="Helical" evidence="6">
    <location>
        <begin position="112"/>
        <end position="129"/>
    </location>
</feature>
<keyword evidence="5 6" id="KW-0472">Membrane</keyword>
<dbReference type="GO" id="GO:0005886">
    <property type="term" value="C:plasma membrane"/>
    <property type="evidence" value="ECO:0007669"/>
    <property type="project" value="UniProtKB-SubCell"/>
</dbReference>
<dbReference type="InterPro" id="IPR001851">
    <property type="entry name" value="ABC_transp_permease"/>
</dbReference>
<evidence type="ECO:0000313" key="7">
    <source>
        <dbReference type="EMBL" id="RIY42451.1"/>
    </source>
</evidence>
<evidence type="ECO:0000313" key="8">
    <source>
        <dbReference type="Proteomes" id="UP000266206"/>
    </source>
</evidence>
<keyword evidence="3 6" id="KW-0812">Transmembrane</keyword>
<feature type="transmembrane region" description="Helical" evidence="6">
    <location>
        <begin position="206"/>
        <end position="232"/>
    </location>
</feature>
<feature type="transmembrane region" description="Helical" evidence="6">
    <location>
        <begin position="289"/>
        <end position="310"/>
    </location>
</feature>
<accession>A0A3A1YY79</accession>
<dbReference type="Pfam" id="PF02653">
    <property type="entry name" value="BPD_transp_2"/>
    <property type="match status" value="1"/>
</dbReference>
<evidence type="ECO:0000256" key="3">
    <source>
        <dbReference type="ARBA" id="ARBA00022692"/>
    </source>
</evidence>
<organism evidence="7 8">
    <name type="scientific">Neopusillimonas maritima</name>
    <dbReference type="NCBI Taxonomy" id="2026239"/>
    <lineage>
        <taxon>Bacteria</taxon>
        <taxon>Pseudomonadati</taxon>
        <taxon>Pseudomonadota</taxon>
        <taxon>Betaproteobacteria</taxon>
        <taxon>Burkholderiales</taxon>
        <taxon>Alcaligenaceae</taxon>
        <taxon>Neopusillimonas</taxon>
    </lineage>
</organism>
<dbReference type="OrthoDB" id="3460090at2"/>
<evidence type="ECO:0000256" key="1">
    <source>
        <dbReference type="ARBA" id="ARBA00004651"/>
    </source>
</evidence>
<evidence type="ECO:0000256" key="4">
    <source>
        <dbReference type="ARBA" id="ARBA00022989"/>
    </source>
</evidence>
<feature type="transmembrane region" description="Helical" evidence="6">
    <location>
        <begin position="62"/>
        <end position="80"/>
    </location>
</feature>
<gene>
    <name evidence="7" type="ORF">CJP73_03185</name>
</gene>
<keyword evidence="2" id="KW-1003">Cell membrane</keyword>
<feature type="transmembrane region" description="Helical" evidence="6">
    <location>
        <begin position="252"/>
        <end position="277"/>
    </location>
</feature>
<sequence>MVESKNKYALLAVMFIALLLFPTLGLDFYNDMVSRIVILALFAVSLDLLVGYTGLISFGHAAWFGVGAYAFALLSTHYQVTDSFWITLPVALIAAAVLSFIVGLFVLRTKGIYFIMVTLAFAQVFYFLVHDVPAIGGSTDGLNLYARPTLEIGNWVLLDLENPLTMYYFILAALFFSVVLLWFFLRSPLGRAVQGIKINEHRMLSIGFPVFRYKLIVFVIASVFASLAGYLFAAQSYGVNPELLSWHKSADVLLMLIFGGMGQFVGGIVGAFAFILLKDVFMTYTDWWQLWLGITIVLFVLFLPGGLASLPNRLKALVGKA</sequence>
<dbReference type="PANTHER" id="PTHR30482">
    <property type="entry name" value="HIGH-AFFINITY BRANCHED-CHAIN AMINO ACID TRANSPORT SYSTEM PERMEASE"/>
    <property type="match status" value="1"/>
</dbReference>
<comment type="caution">
    <text evidence="7">The sequence shown here is derived from an EMBL/GenBank/DDBJ whole genome shotgun (WGS) entry which is preliminary data.</text>
</comment>
<dbReference type="Proteomes" id="UP000266206">
    <property type="component" value="Unassembled WGS sequence"/>
</dbReference>
<dbReference type="EMBL" id="NQYH01000001">
    <property type="protein sequence ID" value="RIY42451.1"/>
    <property type="molecule type" value="Genomic_DNA"/>
</dbReference>
<feature type="transmembrane region" description="Helical" evidence="6">
    <location>
        <begin position="86"/>
        <end position="107"/>
    </location>
</feature>
<dbReference type="AlphaFoldDB" id="A0A3A1YY79"/>
<keyword evidence="4 6" id="KW-1133">Transmembrane helix</keyword>